<dbReference type="RefSeq" id="WP_157913370.1">
    <property type="nucleotide sequence ID" value="NZ_LN890656.1"/>
</dbReference>
<gene>
    <name evidence="1" type="ORF">CFX0092_B0678</name>
</gene>
<dbReference type="OrthoDB" id="3220117at2"/>
<dbReference type="EMBL" id="LN890656">
    <property type="protein sequence ID" value="CUS06212.1"/>
    <property type="molecule type" value="Genomic_DNA"/>
</dbReference>
<protein>
    <submittedName>
        <fullName evidence="1">Uncharacterized protein</fullName>
    </submittedName>
</protein>
<reference evidence="1" key="1">
    <citation type="submission" date="2016-01" db="EMBL/GenBank/DDBJ databases">
        <authorList>
            <person name="Mcilroy J.S."/>
            <person name="Karst M S."/>
            <person name="Albertsen M."/>
        </authorList>
    </citation>
    <scope>NUCLEOTIDE SEQUENCE</scope>
    <source>
        <strain evidence="1">Cfx-K</strain>
    </source>
</reference>
<organism evidence="1 2">
    <name type="scientific">Candidatus Promineifilum breve</name>
    <dbReference type="NCBI Taxonomy" id="1806508"/>
    <lineage>
        <taxon>Bacteria</taxon>
        <taxon>Bacillati</taxon>
        <taxon>Chloroflexota</taxon>
        <taxon>Ardenticatenia</taxon>
        <taxon>Candidatus Promineifilales</taxon>
        <taxon>Candidatus Promineifilaceae</taxon>
        <taxon>Candidatus Promineifilum</taxon>
    </lineage>
</organism>
<dbReference type="AlphaFoldDB" id="A0A160T859"/>
<dbReference type="InterPro" id="IPR016187">
    <property type="entry name" value="CTDL_fold"/>
</dbReference>
<dbReference type="KEGG" id="pbf:CFX0092_B0678"/>
<evidence type="ECO:0000313" key="2">
    <source>
        <dbReference type="Proteomes" id="UP000215027"/>
    </source>
</evidence>
<dbReference type="Proteomes" id="UP000215027">
    <property type="component" value="Chromosome II"/>
</dbReference>
<evidence type="ECO:0000313" key="1">
    <source>
        <dbReference type="EMBL" id="CUS06212.1"/>
    </source>
</evidence>
<name>A0A160T859_9CHLR</name>
<accession>A0A160T859</accession>
<dbReference type="SUPFAM" id="SSF56436">
    <property type="entry name" value="C-type lectin-like"/>
    <property type="match status" value="1"/>
</dbReference>
<sequence length="302" mass="33883">MNLTEAYSSYLKDPANSRALNTLQQQLEQGGYHLEASLLHHYAVHGSSQTVVQAQIDVWQGRKAFVGPLLPVNAMPGDLWFDTCEISAMIMLPAESLDPRERYAPSVISSWSPLHGWMSLRPVANWQFAVFLMHARLVPRVVQLPPPFLILDMGRLLKGRQEDPVTDSACSEAGLYTRWLGKGLCDLSEWQAALRLLGEADAARLWGPLQGEWGGNYDEEVCAVIRPTDFKREWLEIEDETGISPERRTFFSEWQIPPQVGLRTRVLSQFGLIQSPGNDPSSMLNVDLVDVLPRNRTTGSTI</sequence>
<keyword evidence="2" id="KW-1185">Reference proteome</keyword>
<proteinExistence type="predicted"/>